<reference evidence="1" key="2">
    <citation type="submission" date="2021-01" db="EMBL/GenBank/DDBJ databases">
        <authorList>
            <person name="Schikora-Tamarit M.A."/>
        </authorList>
    </citation>
    <scope>NUCLEOTIDE SEQUENCE</scope>
    <source>
        <strain evidence="1">CBS2887</strain>
    </source>
</reference>
<name>A0A9P8QAA1_WICPI</name>
<evidence type="ECO:0000313" key="1">
    <source>
        <dbReference type="EMBL" id="KAH3687218.1"/>
    </source>
</evidence>
<dbReference type="EMBL" id="JAEUBG010000928">
    <property type="protein sequence ID" value="KAH3687218.1"/>
    <property type="molecule type" value="Genomic_DNA"/>
</dbReference>
<keyword evidence="2" id="KW-1185">Reference proteome</keyword>
<reference evidence="1" key="1">
    <citation type="journal article" date="2021" name="Open Biol.">
        <title>Shared evolutionary footprints suggest mitochondrial oxidative damage underlies multiple complex I losses in fungi.</title>
        <authorList>
            <person name="Schikora-Tamarit M.A."/>
            <person name="Marcet-Houben M."/>
            <person name="Nosek J."/>
            <person name="Gabaldon T."/>
        </authorList>
    </citation>
    <scope>NUCLEOTIDE SEQUENCE</scope>
    <source>
        <strain evidence="1">CBS2887</strain>
    </source>
</reference>
<dbReference type="AlphaFoldDB" id="A0A9P8QAA1"/>
<dbReference type="Proteomes" id="UP000774326">
    <property type="component" value="Unassembled WGS sequence"/>
</dbReference>
<organism evidence="1 2">
    <name type="scientific">Wickerhamomyces pijperi</name>
    <name type="common">Yeast</name>
    <name type="synonym">Pichia pijperi</name>
    <dbReference type="NCBI Taxonomy" id="599730"/>
    <lineage>
        <taxon>Eukaryota</taxon>
        <taxon>Fungi</taxon>
        <taxon>Dikarya</taxon>
        <taxon>Ascomycota</taxon>
        <taxon>Saccharomycotina</taxon>
        <taxon>Saccharomycetes</taxon>
        <taxon>Phaffomycetales</taxon>
        <taxon>Wickerhamomycetaceae</taxon>
        <taxon>Wickerhamomyces</taxon>
    </lineage>
</organism>
<evidence type="ECO:0000313" key="2">
    <source>
        <dbReference type="Proteomes" id="UP000774326"/>
    </source>
</evidence>
<protein>
    <submittedName>
        <fullName evidence="1">Uncharacterized protein</fullName>
    </submittedName>
</protein>
<gene>
    <name evidence="1" type="ORF">WICPIJ_001813</name>
</gene>
<accession>A0A9P8QAA1</accession>
<comment type="caution">
    <text evidence="1">The sequence shown here is derived from an EMBL/GenBank/DDBJ whole genome shotgun (WGS) entry which is preliminary data.</text>
</comment>
<proteinExistence type="predicted"/>
<sequence length="74" mass="8242">MDEGPDPVGISLFDHVFSRVTDAFFTPFLVILIDNSFSFDFNTSDLSTVVIVIISAKEPEIVMLGLTTTCFFFN</sequence>